<dbReference type="EMBL" id="REGN01013350">
    <property type="protein sequence ID" value="RMZ94041.1"/>
    <property type="molecule type" value="Genomic_DNA"/>
</dbReference>
<dbReference type="AlphaFoldDB" id="A0A3M7P4L8"/>
<dbReference type="STRING" id="10195.A0A3M7P4L8"/>
<comment type="caution">
    <text evidence="2">The sequence shown here is derived from an EMBL/GenBank/DDBJ whole genome shotgun (WGS) entry which is preliminary data.</text>
</comment>
<sequence length="210" mass="23786">MACKRSHHQYYDEDDESSSEQLSDEESNEESDSSNKENKIMCMSSSLAKPKSFKKLKKDETEYPEEIEILKEALSKAPPAGQYSASGEASELPTMLGLHIKDFGDVSLPINALQAEELIKKCARAPYGHNFDTLVNREVRDSYQLEPSTIEIKNPEWSSKLQELVDRVCTQLGCKGKAEAKLYKLLLYKTGGHFKKHRDSEKDQNMFATL</sequence>
<name>A0A3M7P4L8_BRAPC</name>
<dbReference type="OrthoDB" id="5986521at2759"/>
<keyword evidence="3" id="KW-1185">Reference proteome</keyword>
<evidence type="ECO:0000256" key="1">
    <source>
        <dbReference type="SAM" id="MobiDB-lite"/>
    </source>
</evidence>
<dbReference type="PANTHER" id="PTHR33099">
    <property type="entry name" value="FE2OG DIOXYGENASE DOMAIN-CONTAINING PROTEIN"/>
    <property type="match status" value="1"/>
</dbReference>
<evidence type="ECO:0000313" key="2">
    <source>
        <dbReference type="EMBL" id="RMZ94041.1"/>
    </source>
</evidence>
<feature type="region of interest" description="Disordered" evidence="1">
    <location>
        <begin position="1"/>
        <end position="45"/>
    </location>
</feature>
<reference evidence="2 3" key="1">
    <citation type="journal article" date="2018" name="Sci. Rep.">
        <title>Genomic signatures of local adaptation to the degree of environmental predictability in rotifers.</title>
        <authorList>
            <person name="Franch-Gras L."/>
            <person name="Hahn C."/>
            <person name="Garcia-Roger E.M."/>
            <person name="Carmona M.J."/>
            <person name="Serra M."/>
            <person name="Gomez A."/>
        </authorList>
    </citation>
    <scope>NUCLEOTIDE SEQUENCE [LARGE SCALE GENOMIC DNA]</scope>
    <source>
        <strain evidence="2">HYR1</strain>
    </source>
</reference>
<dbReference type="Proteomes" id="UP000276133">
    <property type="component" value="Unassembled WGS sequence"/>
</dbReference>
<dbReference type="PANTHER" id="PTHR33099:SF7">
    <property type="entry name" value="MYND-TYPE DOMAIN-CONTAINING PROTEIN"/>
    <property type="match status" value="1"/>
</dbReference>
<accession>A0A3M7P4L8</accession>
<feature type="non-terminal residue" evidence="2">
    <location>
        <position position="210"/>
    </location>
</feature>
<organism evidence="2 3">
    <name type="scientific">Brachionus plicatilis</name>
    <name type="common">Marine rotifer</name>
    <name type="synonym">Brachionus muelleri</name>
    <dbReference type="NCBI Taxonomy" id="10195"/>
    <lineage>
        <taxon>Eukaryota</taxon>
        <taxon>Metazoa</taxon>
        <taxon>Spiralia</taxon>
        <taxon>Gnathifera</taxon>
        <taxon>Rotifera</taxon>
        <taxon>Eurotatoria</taxon>
        <taxon>Monogononta</taxon>
        <taxon>Pseudotrocha</taxon>
        <taxon>Ploima</taxon>
        <taxon>Brachionidae</taxon>
        <taxon>Brachionus</taxon>
    </lineage>
</organism>
<evidence type="ECO:0000313" key="3">
    <source>
        <dbReference type="Proteomes" id="UP000276133"/>
    </source>
</evidence>
<dbReference type="Gene3D" id="2.60.120.620">
    <property type="entry name" value="q2cbj1_9rhob like domain"/>
    <property type="match status" value="1"/>
</dbReference>
<proteinExistence type="predicted"/>
<gene>
    <name evidence="2" type="ORF">BpHYR1_037368</name>
</gene>
<feature type="compositionally biased region" description="Acidic residues" evidence="1">
    <location>
        <begin position="12"/>
        <end position="32"/>
    </location>
</feature>
<protein>
    <submittedName>
        <fullName evidence="2">Uncharacterized protein</fullName>
    </submittedName>
</protein>